<evidence type="ECO:0000313" key="2">
    <source>
        <dbReference type="WBParaSite" id="SPAL_0000853700.1"/>
    </source>
</evidence>
<evidence type="ECO:0000313" key="1">
    <source>
        <dbReference type="Proteomes" id="UP000046392"/>
    </source>
</evidence>
<organism evidence="1 2">
    <name type="scientific">Strongyloides papillosus</name>
    <name type="common">Intestinal threadworm</name>
    <dbReference type="NCBI Taxonomy" id="174720"/>
    <lineage>
        <taxon>Eukaryota</taxon>
        <taxon>Metazoa</taxon>
        <taxon>Ecdysozoa</taxon>
        <taxon>Nematoda</taxon>
        <taxon>Chromadorea</taxon>
        <taxon>Rhabditida</taxon>
        <taxon>Tylenchina</taxon>
        <taxon>Panagrolaimomorpha</taxon>
        <taxon>Strongyloidoidea</taxon>
        <taxon>Strongyloididae</taxon>
        <taxon>Strongyloides</taxon>
    </lineage>
</organism>
<reference evidence="2" key="1">
    <citation type="submission" date="2017-02" db="UniProtKB">
        <authorList>
            <consortium name="WormBaseParasite"/>
        </authorList>
    </citation>
    <scope>IDENTIFICATION</scope>
</reference>
<dbReference type="WBParaSite" id="SPAL_0000853700.1">
    <property type="protein sequence ID" value="SPAL_0000853700.1"/>
    <property type="gene ID" value="SPAL_0000853700"/>
</dbReference>
<sequence>MEHLDRQNVVKLRVTFIDEEVKFLRYTFKMADCCDLESQWINYFPKNKEEYNHFLKEKDFTGIQELEFFKHRIGESVKLLEIRPDDIEFDGYFFKIYERVENICDDMGDFEPVGRSITINMWSNPGLEISHYDSYLKSNFFKEHGFFGENGLELITVKFILDRLTGNPDLKYKNISTDSERPLNIKVSECLFNDGYFNLENRCSSKKITIVFSKVYLFFTVIERDFYKEIFEEIKFRNNLVEIVDNGEEFRIETGMDCKSCQTKHLNRVVYSGDDITLEIV</sequence>
<protein>
    <submittedName>
        <fullName evidence="2">NPCBM domain-containing protein</fullName>
    </submittedName>
</protein>
<dbReference type="Proteomes" id="UP000046392">
    <property type="component" value="Unplaced"/>
</dbReference>
<dbReference type="AlphaFoldDB" id="A0A0N5BRP2"/>
<keyword evidence="1" id="KW-1185">Reference proteome</keyword>
<accession>A0A0N5BRP2</accession>
<name>A0A0N5BRP2_STREA</name>
<proteinExistence type="predicted"/>